<dbReference type="AlphaFoldDB" id="A0AAX3V985"/>
<evidence type="ECO:0000256" key="1">
    <source>
        <dbReference type="ARBA" id="ARBA00022491"/>
    </source>
</evidence>
<dbReference type="GO" id="GO:0003700">
    <property type="term" value="F:DNA-binding transcription factor activity"/>
    <property type="evidence" value="ECO:0007669"/>
    <property type="project" value="TreeGrafter"/>
</dbReference>
<accession>A0AAX3V985</accession>
<sequence length="223" mass="24482">MTPPRNSDESNGKSGRRDELLEIAAGLFADRGVRATTVRDIADAAGILSGSLYHHFDSKESMVDEILHQFLDELFGKYREIVAAGLDSRATLEALVVTSYEAIDASHSAVAIYQDEVKHLVGNERFAYLAERNTEFRDLWVGVLEAGVADGTFRSDIDVELVFRFMRDTVWVAVRWYRPGGSLSAHAVAAQYLAIVLDGLSDPATTSEAIAESTSRTIAAQRN</sequence>
<dbReference type="PROSITE" id="PS50977">
    <property type="entry name" value="HTH_TETR_2"/>
    <property type="match status" value="1"/>
</dbReference>
<dbReference type="SUPFAM" id="SSF46689">
    <property type="entry name" value="Homeodomain-like"/>
    <property type="match status" value="1"/>
</dbReference>
<dbReference type="InterPro" id="IPR009057">
    <property type="entry name" value="Homeodomain-like_sf"/>
</dbReference>
<dbReference type="Pfam" id="PF00440">
    <property type="entry name" value="TetR_N"/>
    <property type="match status" value="1"/>
</dbReference>
<dbReference type="RefSeq" id="WP_020968472.1">
    <property type="nucleotide sequence ID" value="NZ_CP011295.1"/>
</dbReference>
<evidence type="ECO:0000256" key="4">
    <source>
        <dbReference type="ARBA" id="ARBA00023163"/>
    </source>
</evidence>
<proteinExistence type="predicted"/>
<evidence type="ECO:0000259" key="6">
    <source>
        <dbReference type="PROSITE" id="PS50977"/>
    </source>
</evidence>
<feature type="domain" description="HTH tetR-type" evidence="6">
    <location>
        <begin position="14"/>
        <end position="74"/>
    </location>
</feature>
<evidence type="ECO:0000256" key="3">
    <source>
        <dbReference type="ARBA" id="ARBA00023125"/>
    </source>
</evidence>
<dbReference type="Gene3D" id="1.10.357.10">
    <property type="entry name" value="Tetracycline Repressor, domain 2"/>
    <property type="match status" value="1"/>
</dbReference>
<dbReference type="GO" id="GO:0000976">
    <property type="term" value="F:transcription cis-regulatory region binding"/>
    <property type="evidence" value="ECO:0007669"/>
    <property type="project" value="TreeGrafter"/>
</dbReference>
<dbReference type="FunFam" id="1.10.10.60:FF:000289">
    <property type="entry name" value="TetR family transcriptional regulator"/>
    <property type="match status" value="1"/>
</dbReference>
<dbReference type="Gene3D" id="1.10.10.60">
    <property type="entry name" value="Homeodomain-like"/>
    <property type="match status" value="1"/>
</dbReference>
<evidence type="ECO:0000256" key="2">
    <source>
        <dbReference type="ARBA" id="ARBA00023015"/>
    </source>
</evidence>
<evidence type="ECO:0000313" key="7">
    <source>
        <dbReference type="EMBL" id="WGV50478.2"/>
    </source>
</evidence>
<keyword evidence="1" id="KW-0678">Repressor</keyword>
<name>A0AAX3V985_RHOER</name>
<protein>
    <submittedName>
        <fullName evidence="7">TetR/AcrR family transcriptional regulator</fullName>
    </submittedName>
</protein>
<organism evidence="7 8">
    <name type="scientific">Rhodococcus erythropolis</name>
    <name type="common">Arthrobacter picolinophilus</name>
    <dbReference type="NCBI Taxonomy" id="1833"/>
    <lineage>
        <taxon>Bacteria</taxon>
        <taxon>Bacillati</taxon>
        <taxon>Actinomycetota</taxon>
        <taxon>Actinomycetes</taxon>
        <taxon>Mycobacteriales</taxon>
        <taxon>Nocardiaceae</taxon>
        <taxon>Rhodococcus</taxon>
        <taxon>Rhodococcus erythropolis group</taxon>
    </lineage>
</organism>
<dbReference type="Pfam" id="PF17932">
    <property type="entry name" value="TetR_C_24"/>
    <property type="match status" value="1"/>
</dbReference>
<dbReference type="InterPro" id="IPR001647">
    <property type="entry name" value="HTH_TetR"/>
</dbReference>
<dbReference type="Proteomes" id="UP001230933">
    <property type="component" value="Chromosome"/>
</dbReference>
<keyword evidence="4" id="KW-0804">Transcription</keyword>
<dbReference type="InterPro" id="IPR041490">
    <property type="entry name" value="KstR2_TetR_C"/>
</dbReference>
<keyword evidence="2" id="KW-0805">Transcription regulation</keyword>
<dbReference type="InterPro" id="IPR050109">
    <property type="entry name" value="HTH-type_TetR-like_transc_reg"/>
</dbReference>
<dbReference type="PRINTS" id="PR00455">
    <property type="entry name" value="HTHTETR"/>
</dbReference>
<dbReference type="PANTHER" id="PTHR30055:SF175">
    <property type="entry name" value="HTH-TYPE TRANSCRIPTIONAL REPRESSOR KSTR2"/>
    <property type="match status" value="1"/>
</dbReference>
<dbReference type="InterPro" id="IPR036271">
    <property type="entry name" value="Tet_transcr_reg_TetR-rel_C_sf"/>
</dbReference>
<dbReference type="PANTHER" id="PTHR30055">
    <property type="entry name" value="HTH-TYPE TRANSCRIPTIONAL REGULATOR RUTR"/>
    <property type="match status" value="1"/>
</dbReference>
<evidence type="ECO:0000313" key="8">
    <source>
        <dbReference type="Proteomes" id="UP001230933"/>
    </source>
</evidence>
<gene>
    <name evidence="7" type="ORF">QIE55_04410</name>
</gene>
<feature type="DNA-binding region" description="H-T-H motif" evidence="5">
    <location>
        <begin position="37"/>
        <end position="56"/>
    </location>
</feature>
<evidence type="ECO:0000256" key="5">
    <source>
        <dbReference type="PROSITE-ProRule" id="PRU00335"/>
    </source>
</evidence>
<dbReference type="SUPFAM" id="SSF48498">
    <property type="entry name" value="Tetracyclin repressor-like, C-terminal domain"/>
    <property type="match status" value="1"/>
</dbReference>
<dbReference type="KEGG" id="reb:XU06_04195"/>
<reference evidence="7" key="1">
    <citation type="submission" date="2023-08" db="EMBL/GenBank/DDBJ databases">
        <title>Isolation and Characterization of Rhodococcus erythropolis MGMM8.</title>
        <authorList>
            <person name="Diabankana R.G.C."/>
            <person name="Afordoanyi D.M."/>
            <person name="Validov S.Z."/>
        </authorList>
    </citation>
    <scope>NUCLEOTIDE SEQUENCE</scope>
    <source>
        <strain evidence="7">MGMM8</strain>
    </source>
</reference>
<keyword evidence="3 5" id="KW-0238">DNA-binding</keyword>
<dbReference type="EMBL" id="CP124545">
    <property type="protein sequence ID" value="WGV50478.2"/>
    <property type="molecule type" value="Genomic_DNA"/>
</dbReference>